<keyword evidence="8" id="KW-0032">Aminotransferase</keyword>
<dbReference type="RefSeq" id="WP_181983891.1">
    <property type="nucleotide sequence ID" value="NZ_JACOOX010000001.1"/>
</dbReference>
<proteinExistence type="inferred from homology"/>
<evidence type="ECO:0000256" key="3">
    <source>
        <dbReference type="ARBA" id="ARBA00022793"/>
    </source>
</evidence>
<dbReference type="SUPFAM" id="SSF53383">
    <property type="entry name" value="PLP-dependent transferases"/>
    <property type="match status" value="1"/>
</dbReference>
<dbReference type="GO" id="GO:0008483">
    <property type="term" value="F:transaminase activity"/>
    <property type="evidence" value="ECO:0007669"/>
    <property type="project" value="UniProtKB-KW"/>
</dbReference>
<keyword evidence="8" id="KW-0808">Transferase</keyword>
<organism evidence="8 9">
    <name type="scientific">Coprococcus hominis</name>
    <name type="common">ex Liu et al. 2022</name>
    <dbReference type="NCBI Taxonomy" id="2763039"/>
    <lineage>
        <taxon>Bacteria</taxon>
        <taxon>Bacillati</taxon>
        <taxon>Bacillota</taxon>
        <taxon>Clostridia</taxon>
        <taxon>Lachnospirales</taxon>
        <taxon>Lachnospiraceae</taxon>
        <taxon>Coprococcus</taxon>
    </lineage>
</organism>
<reference evidence="8 9" key="1">
    <citation type="submission" date="2020-08" db="EMBL/GenBank/DDBJ databases">
        <title>Genome public.</title>
        <authorList>
            <person name="Liu C."/>
            <person name="Sun Q."/>
        </authorList>
    </citation>
    <scope>NUCLEOTIDE SEQUENCE [LARGE SCALE GENOMIC DNA]</scope>
    <source>
        <strain evidence="8 9">NSJ-10</strain>
    </source>
</reference>
<feature type="domain" description="Orn/Lys/Arg decarboxylase C-terminal" evidence="7">
    <location>
        <begin position="427"/>
        <end position="505"/>
    </location>
</feature>
<dbReference type="InterPro" id="IPR015424">
    <property type="entry name" value="PyrdxlP-dep_Trfase"/>
</dbReference>
<dbReference type="Proteomes" id="UP000615234">
    <property type="component" value="Unassembled WGS sequence"/>
</dbReference>
<dbReference type="PANTHER" id="PTHR43277:SF4">
    <property type="entry name" value="ARGININE DECARBOXYLASE"/>
    <property type="match status" value="1"/>
</dbReference>
<dbReference type="Gene3D" id="3.40.640.10">
    <property type="entry name" value="Type I PLP-dependent aspartate aminotransferase-like (Major domain)"/>
    <property type="match status" value="1"/>
</dbReference>
<dbReference type="InterPro" id="IPR000310">
    <property type="entry name" value="Orn/Lys/Arg_deCO2ase_major_dom"/>
</dbReference>
<evidence type="ECO:0000256" key="1">
    <source>
        <dbReference type="ARBA" id="ARBA00001933"/>
    </source>
</evidence>
<keyword evidence="5" id="KW-0456">Lyase</keyword>
<gene>
    <name evidence="8" type="ORF">H8S09_01580</name>
</gene>
<dbReference type="AlphaFoldDB" id="A0A8I0AMV0"/>
<accession>A0A8I0AMV0</accession>
<feature type="domain" description="Orn/Lys/Arg decarboxylases family 1 pyridoxal-P attachment site" evidence="6">
    <location>
        <begin position="9"/>
        <end position="305"/>
    </location>
</feature>
<evidence type="ECO:0000256" key="5">
    <source>
        <dbReference type="ARBA" id="ARBA00023239"/>
    </source>
</evidence>
<dbReference type="Pfam" id="PF03711">
    <property type="entry name" value="OKR_DC_1_C"/>
    <property type="match status" value="1"/>
</dbReference>
<evidence type="ECO:0000256" key="4">
    <source>
        <dbReference type="ARBA" id="ARBA00022898"/>
    </source>
</evidence>
<comment type="caution">
    <text evidence="8">The sequence shown here is derived from an EMBL/GenBank/DDBJ whole genome shotgun (WGS) entry which is preliminary data.</text>
</comment>
<dbReference type="InterPro" id="IPR036633">
    <property type="entry name" value="Prn/Lys/Arg_de-COase_C_sf"/>
</dbReference>
<keyword evidence="3" id="KW-0210">Decarboxylase</keyword>
<dbReference type="Pfam" id="PF01276">
    <property type="entry name" value="OKR_DC_1"/>
    <property type="match status" value="1"/>
</dbReference>
<evidence type="ECO:0000256" key="2">
    <source>
        <dbReference type="ARBA" id="ARBA00010671"/>
    </source>
</evidence>
<comment type="similarity">
    <text evidence="2">Belongs to the Orn/Lys/Arg decarboxylase class-I family.</text>
</comment>
<dbReference type="SUPFAM" id="SSF55904">
    <property type="entry name" value="Ornithine decarboxylase C-terminal domain"/>
    <property type="match status" value="1"/>
</dbReference>
<sequence length="513" mass="57801">MKEYINQYLDRYRKGDYYPWHMPGHKRQDVFKDDFWENMFLRDFTEAEGLDDLHEPELFMKDSLEQMQRFYGTEKTYMMVNGATGGILTALYACAPEGESVLMGRNCHKSVCHAVSLLNLKPEYVVPELLPGTDIFADITPKQMEQALNELKKTDRLPAVVVITSPTYEGVISDICGIKNVLEPYNIPLIVDEAHGAHLPFMPKRNLSAVAAGADLVIQSTHKTLPSLTQTALLHVNRKELIPKVERYLHIFQTSSPSYLFTQSMEKAVVYAGNHPEVFDAYRKRLKHFRKKCKELRHIRLLQPKQTCYAYDKGKLVFTVSGVHPAEPGTDSRNDIPATGPWLAHVLAAEYQQVVEMAGTHHVILMTSFADKKKAFEHLYEILKHIDSELTEAADKAGRNADQMNHADSMSVLPDMENAVLCSTGFHLPEQVMTPGAAWRLDSSREKLAEAEGSIAADYVYAYPPGIAVITPGEKIDGQVIRDITQMVETGLNMIGVEYQTDGIYIPVTEPVR</sequence>
<dbReference type="InterPro" id="IPR052357">
    <property type="entry name" value="Orn_Lys_Arg_decarboxylase-I"/>
</dbReference>
<evidence type="ECO:0000313" key="8">
    <source>
        <dbReference type="EMBL" id="MBC5661593.1"/>
    </source>
</evidence>
<evidence type="ECO:0000259" key="7">
    <source>
        <dbReference type="Pfam" id="PF03711"/>
    </source>
</evidence>
<dbReference type="InterPro" id="IPR015421">
    <property type="entry name" value="PyrdxlP-dep_Trfase_major"/>
</dbReference>
<dbReference type="PANTHER" id="PTHR43277">
    <property type="entry name" value="ARGININE DECARBOXYLASE"/>
    <property type="match status" value="1"/>
</dbReference>
<dbReference type="GO" id="GO:0016831">
    <property type="term" value="F:carboxy-lyase activity"/>
    <property type="evidence" value="ECO:0007669"/>
    <property type="project" value="UniProtKB-KW"/>
</dbReference>
<evidence type="ECO:0000313" key="9">
    <source>
        <dbReference type="Proteomes" id="UP000615234"/>
    </source>
</evidence>
<dbReference type="InterPro" id="IPR008286">
    <property type="entry name" value="Prn/Lys/Arg_de-COase_C"/>
</dbReference>
<dbReference type="Gene3D" id="3.90.100.10">
    <property type="entry name" value="Orn/Lys/Arg decarboxylase, C-terminal domain"/>
    <property type="match status" value="1"/>
</dbReference>
<comment type="cofactor">
    <cofactor evidence="1">
        <name>pyridoxal 5'-phosphate</name>
        <dbReference type="ChEBI" id="CHEBI:597326"/>
    </cofactor>
</comment>
<keyword evidence="9" id="KW-1185">Reference proteome</keyword>
<name>A0A8I0AMV0_9FIRM</name>
<evidence type="ECO:0000259" key="6">
    <source>
        <dbReference type="Pfam" id="PF01276"/>
    </source>
</evidence>
<dbReference type="EMBL" id="JACOOX010000001">
    <property type="protein sequence ID" value="MBC5661593.1"/>
    <property type="molecule type" value="Genomic_DNA"/>
</dbReference>
<protein>
    <submittedName>
        <fullName evidence="8">Aminotransferase class I/II-fold pyridoxal phosphate-dependent enzyme</fullName>
    </submittedName>
</protein>
<keyword evidence="4" id="KW-0663">Pyridoxal phosphate</keyword>